<evidence type="ECO:0000313" key="2">
    <source>
        <dbReference type="EMBL" id="CAG9759773.1"/>
    </source>
</evidence>
<gene>
    <name evidence="2" type="ORF">CEUTPL_LOCUS515</name>
</gene>
<feature type="region of interest" description="Disordered" evidence="1">
    <location>
        <begin position="181"/>
        <end position="232"/>
    </location>
</feature>
<organism evidence="2 3">
    <name type="scientific">Ceutorhynchus assimilis</name>
    <name type="common">cabbage seed weevil</name>
    <dbReference type="NCBI Taxonomy" id="467358"/>
    <lineage>
        <taxon>Eukaryota</taxon>
        <taxon>Metazoa</taxon>
        <taxon>Ecdysozoa</taxon>
        <taxon>Arthropoda</taxon>
        <taxon>Hexapoda</taxon>
        <taxon>Insecta</taxon>
        <taxon>Pterygota</taxon>
        <taxon>Neoptera</taxon>
        <taxon>Endopterygota</taxon>
        <taxon>Coleoptera</taxon>
        <taxon>Polyphaga</taxon>
        <taxon>Cucujiformia</taxon>
        <taxon>Curculionidae</taxon>
        <taxon>Ceutorhynchinae</taxon>
        <taxon>Ceutorhynchus</taxon>
    </lineage>
</organism>
<feature type="compositionally biased region" description="Basic residues" evidence="1">
    <location>
        <begin position="223"/>
        <end position="232"/>
    </location>
</feature>
<reference evidence="2" key="1">
    <citation type="submission" date="2022-01" db="EMBL/GenBank/DDBJ databases">
        <authorList>
            <person name="King R."/>
        </authorList>
    </citation>
    <scope>NUCLEOTIDE SEQUENCE</scope>
</reference>
<accession>A0A9N9M9P5</accession>
<dbReference type="PANTHER" id="PTHR34239">
    <property type="entry name" value="APPLE DOMAIN-CONTAINING PROTEIN"/>
    <property type="match status" value="1"/>
</dbReference>
<dbReference type="Proteomes" id="UP001152799">
    <property type="component" value="Chromosome 1"/>
</dbReference>
<proteinExistence type="predicted"/>
<dbReference type="OrthoDB" id="6744247at2759"/>
<dbReference type="AlphaFoldDB" id="A0A9N9M9P5"/>
<sequence length="232" mass="26314">MNYWLLSIWMELIKNGLPEDALLELGKKYPFPENCSSLQAPKLNPELKAAINDSGKKRDDRLWNIQNLVGTALAAVGKAETILLKKQDKDDETLAVIGCLSDAGRLLAKVHHSESEARRSIILGFSLQSNLQPLLKEALLAAPLDCWLFGKDLSERLKAAKVLEKLVADLKVVKPRPVLQAKNLNSQGPFRQQKRSRYHQPHPRQSGQNKYRPQTQKEERGKKAFRRRSSKY</sequence>
<keyword evidence="3" id="KW-1185">Reference proteome</keyword>
<protein>
    <submittedName>
        <fullName evidence="2">Uncharacterized protein</fullName>
    </submittedName>
</protein>
<dbReference type="EMBL" id="OU892277">
    <property type="protein sequence ID" value="CAG9759773.1"/>
    <property type="molecule type" value="Genomic_DNA"/>
</dbReference>
<feature type="compositionally biased region" description="Basic residues" evidence="1">
    <location>
        <begin position="192"/>
        <end position="202"/>
    </location>
</feature>
<name>A0A9N9M9P5_9CUCU</name>
<evidence type="ECO:0000256" key="1">
    <source>
        <dbReference type="SAM" id="MobiDB-lite"/>
    </source>
</evidence>
<evidence type="ECO:0000313" key="3">
    <source>
        <dbReference type="Proteomes" id="UP001152799"/>
    </source>
</evidence>
<dbReference type="PANTHER" id="PTHR34239:SF2">
    <property type="entry name" value="TRANSPOSABLE ELEMENT P TRANSPOSASE_THAP9 CONSERVED DOMAIN-CONTAINING PROTEIN"/>
    <property type="match status" value="1"/>
</dbReference>
<feature type="compositionally biased region" description="Polar residues" evidence="1">
    <location>
        <begin position="203"/>
        <end position="214"/>
    </location>
</feature>